<accession>A0AB39VVH3</accession>
<dbReference type="RefSeq" id="WP_369790578.1">
    <property type="nucleotide sequence ID" value="NZ_CP165628.1"/>
</dbReference>
<feature type="coiled-coil region" evidence="1">
    <location>
        <begin position="147"/>
        <end position="174"/>
    </location>
</feature>
<evidence type="ECO:0000313" key="2">
    <source>
        <dbReference type="EMBL" id="XDU74400.1"/>
    </source>
</evidence>
<dbReference type="AlphaFoldDB" id="A0AB39VVH3"/>
<keyword evidence="1" id="KW-0175">Coiled coil</keyword>
<proteinExistence type="predicted"/>
<organism evidence="2">
    <name type="scientific">Rouxiella sp. WC2420</name>
    <dbReference type="NCBI Taxonomy" id="3234145"/>
    <lineage>
        <taxon>Bacteria</taxon>
        <taxon>Pseudomonadati</taxon>
        <taxon>Pseudomonadota</taxon>
        <taxon>Gammaproteobacteria</taxon>
        <taxon>Enterobacterales</taxon>
        <taxon>Yersiniaceae</taxon>
        <taxon>Rouxiella</taxon>
    </lineage>
</organism>
<sequence length="305" mass="34777">MEITAQALAFEIYKQKFSLYSRPRNQSSDDEFNYERNNYRGRVSYLRTWQDLQNQLSFYQINYDSFFSSEKGAVALGELAGDAQIEPEALVSALEFAKHIIESAIFNENFYGILPENWPEQLFSKVSEIYGDKIIESGSSEEISSLAVSLNQKTDEYLKALNEIKAEYQSLRGNFRNSSSSTYSYDSGQWMGIFIDGLSKFLDTAFKKDFNVEEFSAEVSSTLGSELYLLRIEGIKADDSQDKVTFAQAFDRDVVNFSRTGTYAHTISNGKVALYVTLKNLGNDERLLYKNGQVQYWRLGSLITI</sequence>
<dbReference type="EMBL" id="CP165628">
    <property type="protein sequence ID" value="XDU74400.1"/>
    <property type="molecule type" value="Genomic_DNA"/>
</dbReference>
<gene>
    <name evidence="2" type="ORF">AB3G37_10125</name>
</gene>
<evidence type="ECO:0000256" key="1">
    <source>
        <dbReference type="SAM" id="Coils"/>
    </source>
</evidence>
<protein>
    <submittedName>
        <fullName evidence="2">Uncharacterized protein</fullName>
    </submittedName>
</protein>
<reference evidence="2" key="1">
    <citation type="submission" date="2024-07" db="EMBL/GenBank/DDBJ databases">
        <authorList>
            <person name="Biller S.J."/>
        </authorList>
    </citation>
    <scope>NUCLEOTIDE SEQUENCE</scope>
    <source>
        <strain evidence="2">WC2420</strain>
    </source>
</reference>
<name>A0AB39VVH3_9GAMM</name>